<protein>
    <submittedName>
        <fullName evidence="2">Uncharacterized protein</fullName>
    </submittedName>
</protein>
<sequence>MKGWSFNCLAVTVYWVCVSQTAVAQSPGLRFNQIWITTSQSDCLARARQGLANGQYQITGQGDWWVASTNLTTRTAVCVSCLTVGSQTQAYVSAAGASDPQASQWVDYLVRYMAGQGSTLPANTAVRGQGSPITLRFNQAWVTLSQSDCLAKARQGLANGQYQITAQGDWWVASTNLTTRTSVCVSCLAVGSRTQAYVSAASPSDPSATQWVDYLLKYVASGQVVTNPVQPPTNNAGGCLRSTTYGLTIVPNSARVGQTVKIRYMYPGDKPGSGDWIGCFYPNTKQSYTGFWTYLTKVNGCEYDFVVPSINPGPMQFRYILEGGYDKITATAEFVVLP</sequence>
<organism evidence="2 3">
    <name type="scientific">Spirosoma endbachense</name>
    <dbReference type="NCBI Taxonomy" id="2666025"/>
    <lineage>
        <taxon>Bacteria</taxon>
        <taxon>Pseudomonadati</taxon>
        <taxon>Bacteroidota</taxon>
        <taxon>Cytophagia</taxon>
        <taxon>Cytophagales</taxon>
        <taxon>Cytophagaceae</taxon>
        <taxon>Spirosoma</taxon>
    </lineage>
</organism>
<proteinExistence type="predicted"/>
<evidence type="ECO:0000313" key="3">
    <source>
        <dbReference type="Proteomes" id="UP000464577"/>
    </source>
</evidence>
<dbReference type="RefSeq" id="WP_162385723.1">
    <property type="nucleotide sequence ID" value="NZ_CP045997.1"/>
</dbReference>
<name>A0A6P1VT92_9BACT</name>
<feature type="chain" id="PRO_5026866274" evidence="1">
    <location>
        <begin position="25"/>
        <end position="338"/>
    </location>
</feature>
<feature type="signal peptide" evidence="1">
    <location>
        <begin position="1"/>
        <end position="24"/>
    </location>
</feature>
<reference evidence="2 3" key="1">
    <citation type="submission" date="2019-11" db="EMBL/GenBank/DDBJ databases">
        <title>Spirosoma endbachense sp. nov., isolated from a natural salt meadow.</title>
        <authorList>
            <person name="Rojas J."/>
            <person name="Ambika Manirajan B."/>
            <person name="Ratering S."/>
            <person name="Suarez C."/>
            <person name="Geissler-Plaum R."/>
            <person name="Schnell S."/>
        </authorList>
    </citation>
    <scope>NUCLEOTIDE SEQUENCE [LARGE SCALE GENOMIC DNA]</scope>
    <source>
        <strain evidence="2 3">I-24</strain>
    </source>
</reference>
<gene>
    <name evidence="2" type="ORF">GJR95_09935</name>
</gene>
<dbReference type="EMBL" id="CP045997">
    <property type="protein sequence ID" value="QHV95312.1"/>
    <property type="molecule type" value="Genomic_DNA"/>
</dbReference>
<accession>A0A6P1VT92</accession>
<evidence type="ECO:0000313" key="2">
    <source>
        <dbReference type="EMBL" id="QHV95312.1"/>
    </source>
</evidence>
<dbReference type="KEGG" id="senf:GJR95_09935"/>
<keyword evidence="1" id="KW-0732">Signal</keyword>
<dbReference type="Proteomes" id="UP000464577">
    <property type="component" value="Chromosome"/>
</dbReference>
<dbReference type="AlphaFoldDB" id="A0A6P1VT92"/>
<evidence type="ECO:0000256" key="1">
    <source>
        <dbReference type="SAM" id="SignalP"/>
    </source>
</evidence>
<keyword evidence="3" id="KW-1185">Reference proteome</keyword>